<dbReference type="EMBL" id="JAZGLY010000008">
    <property type="protein sequence ID" value="MEE6188050.1"/>
    <property type="molecule type" value="Genomic_DNA"/>
</dbReference>
<evidence type="ECO:0000256" key="4">
    <source>
        <dbReference type="SAM" id="Coils"/>
    </source>
</evidence>
<keyword evidence="7" id="KW-1185">Reference proteome</keyword>
<keyword evidence="3" id="KW-0238">DNA-binding</keyword>
<protein>
    <submittedName>
        <fullName evidence="6">Restriction endonuclease subunit S</fullName>
    </submittedName>
</protein>
<organism evidence="6 7">
    <name type="scientific">Niabella digestorum</name>
    <dbReference type="NCBI Taxonomy" id="3117701"/>
    <lineage>
        <taxon>Bacteria</taxon>
        <taxon>Pseudomonadati</taxon>
        <taxon>Bacteroidota</taxon>
        <taxon>Chitinophagia</taxon>
        <taxon>Chitinophagales</taxon>
        <taxon>Chitinophagaceae</taxon>
        <taxon>Niabella</taxon>
    </lineage>
</organism>
<evidence type="ECO:0000256" key="1">
    <source>
        <dbReference type="ARBA" id="ARBA00010923"/>
    </source>
</evidence>
<dbReference type="PANTHER" id="PTHR30408:SF12">
    <property type="entry name" value="TYPE I RESTRICTION ENZYME MJAVIII SPECIFICITY SUBUNIT"/>
    <property type="match status" value="1"/>
</dbReference>
<gene>
    <name evidence="6" type="ORF">V2H41_12280</name>
</gene>
<dbReference type="Gene3D" id="3.90.220.20">
    <property type="entry name" value="DNA methylase specificity domains"/>
    <property type="match status" value="2"/>
</dbReference>
<keyword evidence="2" id="KW-0680">Restriction system</keyword>
<feature type="domain" description="Type I restriction modification DNA specificity" evidence="5">
    <location>
        <begin position="223"/>
        <end position="391"/>
    </location>
</feature>
<comment type="similarity">
    <text evidence="1">Belongs to the type-I restriction system S methylase family.</text>
</comment>
<keyword evidence="6" id="KW-0378">Hydrolase</keyword>
<evidence type="ECO:0000256" key="2">
    <source>
        <dbReference type="ARBA" id="ARBA00022747"/>
    </source>
</evidence>
<name>A0ABU7RJ77_9BACT</name>
<dbReference type="Proteomes" id="UP001357452">
    <property type="component" value="Unassembled WGS sequence"/>
</dbReference>
<evidence type="ECO:0000313" key="6">
    <source>
        <dbReference type="EMBL" id="MEE6188050.1"/>
    </source>
</evidence>
<keyword evidence="6" id="KW-0255">Endonuclease</keyword>
<dbReference type="InterPro" id="IPR044946">
    <property type="entry name" value="Restrct_endonuc_typeI_TRD_sf"/>
</dbReference>
<dbReference type="RefSeq" id="WP_330975454.1">
    <property type="nucleotide sequence ID" value="NZ_JAZGLY010000008.1"/>
</dbReference>
<feature type="coiled-coil region" evidence="4">
    <location>
        <begin position="189"/>
        <end position="216"/>
    </location>
</feature>
<reference evidence="6 7" key="1">
    <citation type="submission" date="2024-01" db="EMBL/GenBank/DDBJ databases">
        <title>Niabella digestum sp. nov., isolated from waste digestion system.</title>
        <authorList>
            <person name="Zhang L."/>
        </authorList>
    </citation>
    <scope>NUCLEOTIDE SEQUENCE [LARGE SCALE GENOMIC DNA]</scope>
    <source>
        <strain evidence="6 7">A18</strain>
    </source>
</reference>
<dbReference type="PANTHER" id="PTHR30408">
    <property type="entry name" value="TYPE-1 RESTRICTION ENZYME ECOKI SPECIFICITY PROTEIN"/>
    <property type="match status" value="1"/>
</dbReference>
<comment type="caution">
    <text evidence="6">The sequence shown here is derived from an EMBL/GenBank/DDBJ whole genome shotgun (WGS) entry which is preliminary data.</text>
</comment>
<feature type="domain" description="Type I restriction modification DNA specificity" evidence="5">
    <location>
        <begin position="28"/>
        <end position="196"/>
    </location>
</feature>
<dbReference type="CDD" id="cd17246">
    <property type="entry name" value="RMtype1_S_SonII-TRD2-CR2_like"/>
    <property type="match status" value="1"/>
</dbReference>
<sequence length="417" mass="47352">MIKEKLQNIKSSHQANLENQGSDNLQHGWEIKKLGEVCEIVNGSTPLRSNKDFWENGNFPWFTIDDIREQGRIISKTKQKVTEAALSKLRVLPKDTVLLCCTASVGEYAITKIELTTNQQFNGLIVKDRNILSPEFLMHYCSTLKDKLLNLSGKTTIDFIAIGKLKSLEIPLPPISEQQRIVSILDEAFAAIDKAKANAEQNLKNAKELFESYLQGVFEKKGDGWEEKKLGEVYDVRDGTHDSPKYHNQGYPLVTSKNLKNHKLTFDNIKFISETDYLNINKRSKVDVGDVLFAMIGTIGNPVVIEDEPNYAIKNVALFKVGNNQNSYFLKYFLDSKQTIEKMMRDAKGTTQKFVGLGYLRSFPILLPPLKDQQTIVRQLDALRAETQKLEGLYQKKIDNLEELKKSILQKAFSGEL</sequence>
<evidence type="ECO:0000256" key="3">
    <source>
        <dbReference type="ARBA" id="ARBA00023125"/>
    </source>
</evidence>
<accession>A0ABU7RJ77</accession>
<evidence type="ECO:0000313" key="7">
    <source>
        <dbReference type="Proteomes" id="UP001357452"/>
    </source>
</evidence>
<dbReference type="InterPro" id="IPR052021">
    <property type="entry name" value="Type-I_RS_S_subunit"/>
</dbReference>
<dbReference type="Pfam" id="PF01420">
    <property type="entry name" value="Methylase_S"/>
    <property type="match status" value="2"/>
</dbReference>
<dbReference type="GO" id="GO:0004519">
    <property type="term" value="F:endonuclease activity"/>
    <property type="evidence" value="ECO:0007669"/>
    <property type="project" value="UniProtKB-KW"/>
</dbReference>
<proteinExistence type="inferred from homology"/>
<dbReference type="InterPro" id="IPR000055">
    <property type="entry name" value="Restrct_endonuc_typeI_TRD"/>
</dbReference>
<keyword evidence="6" id="KW-0540">Nuclease</keyword>
<evidence type="ECO:0000259" key="5">
    <source>
        <dbReference type="Pfam" id="PF01420"/>
    </source>
</evidence>
<feature type="coiled-coil region" evidence="4">
    <location>
        <begin position="380"/>
        <end position="407"/>
    </location>
</feature>
<keyword evidence="4" id="KW-0175">Coiled coil</keyword>
<dbReference type="SUPFAM" id="SSF116734">
    <property type="entry name" value="DNA methylase specificity domain"/>
    <property type="match status" value="2"/>
</dbReference>